<keyword evidence="7" id="KW-0325">Glycoprotein</keyword>
<dbReference type="InterPro" id="IPR025155">
    <property type="entry name" value="WxxW_domain"/>
</dbReference>
<dbReference type="EMBL" id="OZ035826">
    <property type="protein sequence ID" value="CAL1603346.1"/>
    <property type="molecule type" value="Genomic_DNA"/>
</dbReference>
<dbReference type="PROSITE" id="PS01208">
    <property type="entry name" value="VWFC_1"/>
    <property type="match status" value="1"/>
</dbReference>
<feature type="disulfide bond" evidence="8">
    <location>
        <begin position="1811"/>
        <end position="1863"/>
    </location>
</feature>
<evidence type="ECO:0000259" key="10">
    <source>
        <dbReference type="PROSITE" id="PS50184"/>
    </source>
</evidence>
<evidence type="ECO:0000313" key="13">
    <source>
        <dbReference type="Proteomes" id="UP001497482"/>
    </source>
</evidence>
<dbReference type="SMART" id="SM00832">
    <property type="entry name" value="C8"/>
    <property type="match status" value="3"/>
</dbReference>
<dbReference type="InterPro" id="IPR058753">
    <property type="entry name" value="TIL_OTOGL_Mucin"/>
</dbReference>
<feature type="domain" description="VWFD" evidence="11">
    <location>
        <begin position="1"/>
        <end position="62"/>
    </location>
</feature>
<keyword evidence="2" id="KW-0964">Secreted</keyword>
<dbReference type="SMART" id="SM00215">
    <property type="entry name" value="VWC_out"/>
    <property type="match status" value="1"/>
</dbReference>
<keyword evidence="5" id="KW-0186">Copper</keyword>
<dbReference type="PANTHER" id="PTHR11339">
    <property type="entry name" value="EXTRACELLULAR MATRIX GLYCOPROTEIN RELATED"/>
    <property type="match status" value="1"/>
</dbReference>
<feature type="domain" description="CTCK" evidence="9">
    <location>
        <begin position="1782"/>
        <end position="1869"/>
    </location>
</feature>
<dbReference type="GO" id="GO:0005615">
    <property type="term" value="C:extracellular space"/>
    <property type="evidence" value="ECO:0007669"/>
    <property type="project" value="TreeGrafter"/>
</dbReference>
<evidence type="ECO:0000256" key="8">
    <source>
        <dbReference type="PROSITE-ProRule" id="PRU00039"/>
    </source>
</evidence>
<dbReference type="CDD" id="cd19941">
    <property type="entry name" value="TIL"/>
    <property type="match status" value="2"/>
</dbReference>
<dbReference type="Pfam" id="PF25962">
    <property type="entry name" value="TIL_OTOGL_Mucin"/>
    <property type="match status" value="1"/>
</dbReference>
<dbReference type="Pfam" id="PF00094">
    <property type="entry name" value="VWD"/>
    <property type="match status" value="3"/>
</dbReference>
<evidence type="ECO:0000256" key="5">
    <source>
        <dbReference type="ARBA" id="ARBA00023008"/>
    </source>
</evidence>
<evidence type="ECO:0000259" key="9">
    <source>
        <dbReference type="PROSITE" id="PS01225"/>
    </source>
</evidence>
<evidence type="ECO:0000256" key="6">
    <source>
        <dbReference type="ARBA" id="ARBA00023157"/>
    </source>
</evidence>
<dbReference type="PANTHER" id="PTHR11339:SF386">
    <property type="entry name" value="HEMOLECTIN, ISOFORM A"/>
    <property type="match status" value="1"/>
</dbReference>
<dbReference type="SUPFAM" id="SSF57603">
    <property type="entry name" value="FnI-like domain"/>
    <property type="match status" value="2"/>
</dbReference>
<dbReference type="SMART" id="SM00214">
    <property type="entry name" value="VWC"/>
    <property type="match status" value="5"/>
</dbReference>
<dbReference type="Pfam" id="PF23244">
    <property type="entry name" value="VWF"/>
    <property type="match status" value="1"/>
</dbReference>
<feature type="domain" description="VWFD" evidence="11">
    <location>
        <begin position="385"/>
        <end position="569"/>
    </location>
</feature>
<dbReference type="InterPro" id="IPR036084">
    <property type="entry name" value="Ser_inhib-like_sf"/>
</dbReference>
<dbReference type="Pfam" id="PF13330">
    <property type="entry name" value="Mucin2_WxxW"/>
    <property type="match status" value="2"/>
</dbReference>
<dbReference type="GO" id="GO:0031012">
    <property type="term" value="C:extracellular matrix"/>
    <property type="evidence" value="ECO:0007669"/>
    <property type="project" value="TreeGrafter"/>
</dbReference>
<organism evidence="12 13">
    <name type="scientific">Knipowitschia caucasica</name>
    <name type="common">Caucasian dwarf goby</name>
    <name type="synonym">Pomatoschistus caucasicus</name>
    <dbReference type="NCBI Taxonomy" id="637954"/>
    <lineage>
        <taxon>Eukaryota</taxon>
        <taxon>Metazoa</taxon>
        <taxon>Chordata</taxon>
        <taxon>Craniata</taxon>
        <taxon>Vertebrata</taxon>
        <taxon>Euteleostomi</taxon>
        <taxon>Actinopterygii</taxon>
        <taxon>Neopterygii</taxon>
        <taxon>Teleostei</taxon>
        <taxon>Neoteleostei</taxon>
        <taxon>Acanthomorphata</taxon>
        <taxon>Gobiaria</taxon>
        <taxon>Gobiiformes</taxon>
        <taxon>Gobioidei</taxon>
        <taxon>Gobiidae</taxon>
        <taxon>Gobiinae</taxon>
        <taxon>Knipowitschia</taxon>
    </lineage>
</organism>
<dbReference type="InterPro" id="IPR050780">
    <property type="entry name" value="Mucin_vWF_Thrombospondin_sf"/>
</dbReference>
<dbReference type="PROSITE" id="PS51233">
    <property type="entry name" value="VWFD"/>
    <property type="match status" value="3"/>
</dbReference>
<dbReference type="PROSITE" id="PS50184">
    <property type="entry name" value="VWFC_2"/>
    <property type="match status" value="2"/>
</dbReference>
<accession>A0AAV2LMW6</accession>
<dbReference type="InterPro" id="IPR014853">
    <property type="entry name" value="VWF/SSPO/ZAN-like_Cys-rich_dom"/>
</dbReference>
<dbReference type="PROSITE" id="PS01225">
    <property type="entry name" value="CTCK_2"/>
    <property type="match status" value="1"/>
</dbReference>
<evidence type="ECO:0000256" key="3">
    <source>
        <dbReference type="ARBA" id="ARBA00022729"/>
    </source>
</evidence>
<feature type="domain" description="VWFC" evidence="10">
    <location>
        <begin position="1635"/>
        <end position="1702"/>
    </location>
</feature>
<name>A0AAV2LMW6_KNICA</name>
<comment type="subcellular location">
    <subcellularLocation>
        <location evidence="1">Secreted</location>
    </subcellularLocation>
</comment>
<dbReference type="SMART" id="SM00216">
    <property type="entry name" value="VWD"/>
    <property type="match status" value="2"/>
</dbReference>
<dbReference type="Gene3D" id="2.10.25.10">
    <property type="entry name" value="Laminin"/>
    <property type="match status" value="3"/>
</dbReference>
<dbReference type="InterPro" id="IPR001846">
    <property type="entry name" value="VWF_type-D"/>
</dbReference>
<proteinExistence type="predicted"/>
<keyword evidence="13" id="KW-1185">Reference proteome</keyword>
<dbReference type="Pfam" id="PF08742">
    <property type="entry name" value="C8"/>
    <property type="match status" value="3"/>
</dbReference>
<feature type="disulfide bond" evidence="8">
    <location>
        <begin position="1807"/>
        <end position="1861"/>
    </location>
</feature>
<evidence type="ECO:0000259" key="11">
    <source>
        <dbReference type="PROSITE" id="PS51233"/>
    </source>
</evidence>
<reference evidence="12 13" key="1">
    <citation type="submission" date="2024-04" db="EMBL/GenBank/DDBJ databases">
        <authorList>
            <person name="Waldvogel A.-M."/>
            <person name="Schoenle A."/>
        </authorList>
    </citation>
    <scope>NUCLEOTIDE SEQUENCE [LARGE SCALE GENOMIC DNA]</scope>
</reference>
<keyword evidence="4" id="KW-0677">Repeat</keyword>
<protein>
    <submittedName>
        <fullName evidence="12">Uncharacterized protein</fullName>
    </submittedName>
</protein>
<dbReference type="SUPFAM" id="SSF57567">
    <property type="entry name" value="Serine protease inhibitors"/>
    <property type="match status" value="3"/>
</dbReference>
<evidence type="ECO:0000256" key="2">
    <source>
        <dbReference type="ARBA" id="ARBA00022525"/>
    </source>
</evidence>
<dbReference type="SMART" id="SM00041">
    <property type="entry name" value="CT"/>
    <property type="match status" value="1"/>
</dbReference>
<dbReference type="InterPro" id="IPR001007">
    <property type="entry name" value="VWF_dom"/>
</dbReference>
<dbReference type="Proteomes" id="UP001497482">
    <property type="component" value="Chromosome 4"/>
</dbReference>
<feature type="disulfide bond" evidence="8">
    <location>
        <begin position="1796"/>
        <end position="1845"/>
    </location>
</feature>
<dbReference type="PROSITE" id="PS01185">
    <property type="entry name" value="CTCK_1"/>
    <property type="match status" value="1"/>
</dbReference>
<evidence type="ECO:0000256" key="1">
    <source>
        <dbReference type="ARBA" id="ARBA00004613"/>
    </source>
</evidence>
<gene>
    <name evidence="12" type="ORF">KC01_LOCUS31038</name>
</gene>
<evidence type="ECO:0000313" key="12">
    <source>
        <dbReference type="EMBL" id="CAL1603346.1"/>
    </source>
</evidence>
<keyword evidence="6 8" id="KW-1015">Disulfide bond</keyword>
<keyword evidence="3" id="KW-0732">Signal</keyword>
<evidence type="ECO:0000256" key="7">
    <source>
        <dbReference type="ARBA" id="ARBA00023180"/>
    </source>
</evidence>
<feature type="domain" description="VWFD" evidence="11">
    <location>
        <begin position="1191"/>
        <end position="1377"/>
    </location>
</feature>
<comment type="caution">
    <text evidence="8">Lacks conserved residue(s) required for the propagation of feature annotation.</text>
</comment>
<sequence length="1897" mass="207588">MIQIQPIMQLVIVVQNQHAAKTCGLCGNFNGNQADDFMKQSGVLEATPIGFVNSWKTCATCPDIKPVLHDPCGLGQTQIQSQIQSQGQIQNQNQIQNKIMYQLKDSNGNLIQNMCTHLLDKDLFGPCHSEVCPKIFYQRCIHDACSCANAEDCMCAAVSSYVYACSAAGVHISGWREKICGKYTSCPAGMVYCDKITTGPKTCRCRSSTASNCNLTFLPLDGCICAPGTYLDDSGNCVPPQQCPCYHEDMVVPPGQTVTVGTVICTCTDGAIVCSGVGEPPVECIPPMVYFNCNEQESKGTVKGTECARSCSTMDSDCVSSGCVSGCMCPQGMVSDDNNGCIKPELCPCIHNGVAYSPGQNIKVDCNTCTCMNRLWVCTKIMCDSTCTVYGNGHYQTFDNQRFTFDGNCEYILAQDYCGKNKDKGTFRVVAQKGHKNPYGSGGSKMYSKGIKDLYSGPITFTKIIKIFLQGSELILTQGDFQVLGSQDPFHFSTLGLYLVVETSNGLTLIWDRKTLLFIKLSPIYKGNVCGLCGNYDGNANNDMTTRCGATVINPLVFGNSWKDSPDCPDITVVPSPCMLRPHQLPWANEKCSIIHSLVFSTCHSNVDPTPYFDMCVFDTCSCDPGAPCESLCSAVAAYAEASNQAGVCVDWRTPDFCPISCDYKNSPECMWKYKACGAPCMMTCKNPSGLCSSNLPPLEGCYPNCPPARPYYDEIAKRCVTKDQCGCYDKEGTHFNNGDTVSSSHNCYVCVCDSTIIQCHYDVKACMCLYHGVSHPFGSVLYNTSDGHGNCLSAVCGHNGTIDHNLYPCTDPTPTGQTTTFHFTTGQQTDCDETCTWTSWINSDHPVHGKTGGDDESISRLLALGYPVCQHPLKVECRAVQYPKNPIGQSVSCNVYFGLMCKNSPFQSCLDYEIRMCCPPGCGGTTNTPHTTLSTPLATPTPHCPYGQTMICGWSQWFNLGHPTSGSGGEEVESIADIIAAGFPMCSAPVMAECRATQYPALSLGQVGQNVICNKHVGLRCKNIHQSNNAECLDYEVRFKCCECSSSNTGPTPTIKQTTLSSCHCYHNGFAYSAGMTVYNNTDHAGYCYIGYCNQTCSIVVLHYQCSSMTTTATTAFVPTPMHCLHLHPPRMEGETWKISACHVATCTNGEVIQSDIICPHPEPIVCANSFPPVKVYDQDGCCWHYECQCICYSWGDPHYVTFDGTYYSFHGGCSYWLVKEVFPQYGFSVMISNNDCQGKQHLAKQQYYGCSQSLTIFYMHYKIYMTQQIHHGIVTNMVLVNDKAVVCAYQTLEFRIITTGINIVLVIPKIKVQITYSGLTFSVNLPFSLFGSNTQGQCGKCDNNPANDCNLPSNPAISSCPDMAHEWHTNHSYCPPPPPPTPTPTPPPHCDISICNIIKSNLFEPCHSLVNYLPFFIACRSDVCNAGNPRVSCRSLQMYGASCAAAGVCIDWRGSTHGLCDYTCAPPKVYDACGPAVEPTCDSWFNQKFIYNANDFTAMTSNKRLEGCYCPKGTMLLSAYSNECVPSCEICRLPNGKWKKPNESWIEGCDMCHCDEDTLQVVCQTKLCPPPLIVPCEHHGQVIVTDIVDCCPRHRCECDKSLCNSVVPLCPPGMKLSHKFGVCCDTYICVSKDVCVFNNHEYQVGETIPRGPCEKCVCGRQKMSKSSLHVLECVSVICDSNCSPGYEYQLIPGQCCGTCVQAACYATVGNVSHILMPGEVWSPHGNPCVKFECIRINHQFLTVESKIVCPPFDPSECIPGTETVASDGCCQVCIPRGNPCTMSSTLMYLETKGCISVKPVNMTSCNGTCGSFTNYCSHSHMLKHSCACCRETSTSQRAVQMKCKDGSHISYLYTHIDDCACLRTSCSDQGYDTKPTVKALPYTKSPIQKGLLWGR</sequence>
<evidence type="ECO:0000256" key="4">
    <source>
        <dbReference type="ARBA" id="ARBA00022737"/>
    </source>
</evidence>
<feature type="domain" description="VWFC" evidence="10">
    <location>
        <begin position="1531"/>
        <end position="1599"/>
    </location>
</feature>
<dbReference type="InterPro" id="IPR006207">
    <property type="entry name" value="Cys_knot_C"/>
</dbReference>